<dbReference type="STRING" id="1633631.GCA_001442925_01858"/>
<dbReference type="AlphaFoldDB" id="A0A0P1M284"/>
<evidence type="ECO:0000313" key="4">
    <source>
        <dbReference type="Proteomes" id="UP000182011"/>
    </source>
</evidence>
<sequence length="212" mass="24421">MESTVKTSASEREIVQVKNYKIDTLVFTAGFVPFCNVPVCRATCCYWGVYVDVKEREKILEYKDLILKYMDETQPHDVELWFEKEEWDDADFPSGKCVGTNVYNGKCVFLTKEGYCVLQIAAEKNGMYKWALKPFYCCIYPLTFWEGVLTYDDGHAQDLPYCGINAVHNHAGPVVEICKNEFVYVLGEDGYAELLEIYKKWKQENSNISGVK</sequence>
<accession>A0A0S4N980</accession>
<accession>A0A0N7MYL5</accession>
<accession>A0A0P1M268</accession>
<accession>A0A0P1M284</accession>
<organism evidence="3 4">
    <name type="scientific">Candidatus Kryptonium thompsonii</name>
    <dbReference type="NCBI Taxonomy" id="1633631"/>
    <lineage>
        <taxon>Bacteria</taxon>
        <taxon>Pseudomonadati</taxon>
        <taxon>Candidatus Kryptoniota</taxon>
        <taxon>Candidatus Kryptonium</taxon>
    </lineage>
</organism>
<dbReference type="Proteomes" id="UP000182200">
    <property type="component" value="Unassembled WGS sequence"/>
</dbReference>
<accession>A0A0P1LMK7</accession>
<evidence type="ECO:0000256" key="1">
    <source>
        <dbReference type="ARBA" id="ARBA00093770"/>
    </source>
</evidence>
<gene>
    <name evidence="3" type="ORF">JGI4_01863</name>
    <name evidence="2" type="ORF">JGI8_00628</name>
</gene>
<dbReference type="EMBL" id="FAOP01000007">
    <property type="protein sequence ID" value="CUU07674.1"/>
    <property type="molecule type" value="Genomic_DNA"/>
</dbReference>
<dbReference type="OrthoDB" id="9805871at2"/>
<accession>A0A0P1N0M5</accession>
<evidence type="ECO:0008006" key="6">
    <source>
        <dbReference type="Google" id="ProtNLM"/>
    </source>
</evidence>
<dbReference type="Pfam" id="PF11307">
    <property type="entry name" value="DUF3109"/>
    <property type="match status" value="1"/>
</dbReference>
<dbReference type="Proteomes" id="UP000182011">
    <property type="component" value="Unassembled WGS sequence"/>
</dbReference>
<accession>A0A0P1LYG8</accession>
<comment type="similarity">
    <text evidence="1">Belongs to the Rv0495c family.</text>
</comment>
<dbReference type="InterPro" id="IPR021458">
    <property type="entry name" value="Rv0495c"/>
</dbReference>
<evidence type="ECO:0000313" key="5">
    <source>
        <dbReference type="Proteomes" id="UP000182200"/>
    </source>
</evidence>
<keyword evidence="5" id="KW-1185">Reference proteome</keyword>
<name>A0A0P1M284_9BACT</name>
<accession>A0A0P1L6R3</accession>
<reference evidence="2 5" key="1">
    <citation type="submission" date="2015-11" db="EMBL/GenBank/DDBJ databases">
        <authorList>
            <person name="Varghese N."/>
        </authorList>
    </citation>
    <scope>NUCLEOTIDE SEQUENCE [LARGE SCALE GENOMIC DNA]</scope>
    <source>
        <strain evidence="2 5">JGI-8</strain>
    </source>
</reference>
<proteinExistence type="inferred from homology"/>
<evidence type="ECO:0000313" key="2">
    <source>
        <dbReference type="EMBL" id="CUS82765.1"/>
    </source>
</evidence>
<dbReference type="EMBL" id="CZVI01000006">
    <property type="protein sequence ID" value="CUS82765.1"/>
    <property type="molecule type" value="Genomic_DNA"/>
</dbReference>
<dbReference type="RefSeq" id="WP_047134487.1">
    <property type="nucleotide sequence ID" value="NZ_CZVI01000006.1"/>
</dbReference>
<reference evidence="3 4" key="2">
    <citation type="submission" date="2015-11" db="EMBL/GenBank/DDBJ databases">
        <authorList>
            <person name="Zhang Y."/>
            <person name="Guo Z."/>
        </authorList>
    </citation>
    <scope>NUCLEOTIDE SEQUENCE [LARGE SCALE GENOMIC DNA]</scope>
    <source>
        <strain evidence="3">JGI-4</strain>
    </source>
</reference>
<accession>A0A0P1MGL9</accession>
<accession>A0A0P1P4Z9</accession>
<evidence type="ECO:0000313" key="3">
    <source>
        <dbReference type="EMBL" id="CUU07674.1"/>
    </source>
</evidence>
<protein>
    <recommendedName>
        <fullName evidence="6">DUF3109 family protein</fullName>
    </recommendedName>
</protein>